<name>A4CMC8_ROBBH</name>
<dbReference type="HOGENOM" id="CLU_023620_4_1_10"/>
<organism evidence="2 3">
    <name type="scientific">Robiginitalea biformata (strain ATCC BAA-864 / DSM 15991 / KCTC 12146 / HTCC2501)</name>
    <dbReference type="NCBI Taxonomy" id="313596"/>
    <lineage>
        <taxon>Bacteria</taxon>
        <taxon>Pseudomonadati</taxon>
        <taxon>Bacteroidota</taxon>
        <taxon>Flavobacteriia</taxon>
        <taxon>Flavobacteriales</taxon>
        <taxon>Flavobacteriaceae</taxon>
        <taxon>Robiginitalea</taxon>
    </lineage>
</organism>
<dbReference type="GO" id="GO:0016810">
    <property type="term" value="F:hydrolase activity, acting on carbon-nitrogen (but not peptide) bonds"/>
    <property type="evidence" value="ECO:0007669"/>
    <property type="project" value="InterPro"/>
</dbReference>
<dbReference type="Gene3D" id="2.30.40.10">
    <property type="entry name" value="Urease, subunit C, domain 1"/>
    <property type="match status" value="1"/>
</dbReference>
<dbReference type="InterPro" id="IPR006680">
    <property type="entry name" value="Amidohydro-rel"/>
</dbReference>
<dbReference type="InterPro" id="IPR051781">
    <property type="entry name" value="Metallo-dep_Hydrolase"/>
</dbReference>
<dbReference type="EMBL" id="CP001712">
    <property type="protein sequence ID" value="EAR14820.1"/>
    <property type="molecule type" value="Genomic_DNA"/>
</dbReference>
<reference evidence="2 3" key="1">
    <citation type="journal article" date="2009" name="J. Bacteriol.">
        <title>Complete genome sequence of Robiginitalea biformata HTCC2501.</title>
        <authorList>
            <person name="Oh H.M."/>
            <person name="Giovannoni S.J."/>
            <person name="Lee K."/>
            <person name="Ferriera S."/>
            <person name="Johnson J."/>
            <person name="Cho J.C."/>
        </authorList>
    </citation>
    <scope>NUCLEOTIDE SEQUENCE [LARGE SCALE GENOMIC DNA]</scope>
    <source>
        <strain evidence="3">ATCC BAA-864 / HTCC2501 / KCTC 12146</strain>
    </source>
</reference>
<dbReference type="STRING" id="313596.RB2501_10857"/>
<dbReference type="AlphaFoldDB" id="A4CMC8"/>
<sequence>MKKLFIPILFQAALAVGMAQIDQKALLVIDRVNVIPMTGEVILENQRVVIQGNEIIELGPSDSEMSNKGATLIDGRGKYLMPGFSEMHYHWRNREGGIQRDFNLMLAHGITTARNMGEYDWQDQITIRDQVRSGDLFGPNYYTTGPYLKAENLADSRTISETVRNHLNRGYDFIKLADNLPQEQFLALIDEAGKAGIPVIGHGQREMPLKFSVKMRSIEHVEEFVYIYSDKERVDPLFLQASLRQIAQSGVTIAPTLVVFKDILRYLDDPVFKNLPRVPEAKYMLAGDYDYWVSEDNPYRKDLKGKNIKGREALPVLREYFEWMMEYTRLLHKEGVPLMTGSDTFGFTVPGISLHREFELLNKAGMSPYQILKASTVIPARYLGREKLEGTVEIGKQANLVLLEDNPLEDIRNSRKISGVILRGRWIDRSHINRMLEEVQKLGPFASGTQSH</sequence>
<dbReference type="RefSeq" id="WP_015754141.1">
    <property type="nucleotide sequence ID" value="NC_013222.1"/>
</dbReference>
<proteinExistence type="predicted"/>
<keyword evidence="2" id="KW-0378">Hydrolase</keyword>
<dbReference type="KEGG" id="rbi:RB2501_10857"/>
<evidence type="ECO:0000259" key="1">
    <source>
        <dbReference type="Pfam" id="PF01979"/>
    </source>
</evidence>
<dbReference type="SUPFAM" id="SSF51338">
    <property type="entry name" value="Composite domain of metallo-dependent hydrolases"/>
    <property type="match status" value="1"/>
</dbReference>
<evidence type="ECO:0000313" key="3">
    <source>
        <dbReference type="Proteomes" id="UP000009049"/>
    </source>
</evidence>
<protein>
    <submittedName>
        <fullName evidence="2">Amidohydrolase family enzyme</fullName>
    </submittedName>
</protein>
<dbReference type="Gene3D" id="3.40.50.10910">
    <property type="entry name" value="Amidohydrolase"/>
    <property type="match status" value="1"/>
</dbReference>
<dbReference type="Proteomes" id="UP000009049">
    <property type="component" value="Chromosome"/>
</dbReference>
<dbReference type="SUPFAM" id="SSF51556">
    <property type="entry name" value="Metallo-dependent hydrolases"/>
    <property type="match status" value="1"/>
</dbReference>
<keyword evidence="3" id="KW-1185">Reference proteome</keyword>
<dbReference type="Gene3D" id="3.30.110.90">
    <property type="entry name" value="Amidohydrolase"/>
    <property type="match status" value="1"/>
</dbReference>
<dbReference type="InterPro" id="IPR011059">
    <property type="entry name" value="Metal-dep_hydrolase_composite"/>
</dbReference>
<dbReference type="PANTHER" id="PTHR43135">
    <property type="entry name" value="ALPHA-D-RIBOSE 1-METHYLPHOSPHONATE 5-TRIPHOSPHATE DIPHOSPHATASE"/>
    <property type="match status" value="1"/>
</dbReference>
<evidence type="ECO:0000313" key="2">
    <source>
        <dbReference type="EMBL" id="EAR14820.1"/>
    </source>
</evidence>
<gene>
    <name evidence="2" type="ordered locus">RB2501_10857</name>
</gene>
<dbReference type="Gene3D" id="1.20.58.520">
    <property type="entry name" value="Amidohydrolase"/>
    <property type="match status" value="1"/>
</dbReference>
<accession>A4CMC8</accession>
<dbReference type="InterPro" id="IPR032466">
    <property type="entry name" value="Metal_Hydrolase"/>
</dbReference>
<feature type="domain" description="Amidohydrolase-related" evidence="1">
    <location>
        <begin position="79"/>
        <end position="426"/>
    </location>
</feature>
<dbReference type="OrthoDB" id="9797498at2"/>
<dbReference type="Pfam" id="PF01979">
    <property type="entry name" value="Amidohydro_1"/>
    <property type="match status" value="1"/>
</dbReference>
<dbReference type="eggNOG" id="COG1228">
    <property type="taxonomic scope" value="Bacteria"/>
</dbReference>
<dbReference type="PANTHER" id="PTHR43135:SF3">
    <property type="entry name" value="ALPHA-D-RIBOSE 1-METHYLPHOSPHONATE 5-TRIPHOSPHATE DIPHOSPHATASE"/>
    <property type="match status" value="1"/>
</dbReference>